<evidence type="ECO:0008006" key="4">
    <source>
        <dbReference type="Google" id="ProtNLM"/>
    </source>
</evidence>
<accession>A0A517TAG6</accession>
<feature type="compositionally biased region" description="Gly residues" evidence="1">
    <location>
        <begin position="278"/>
        <end position="290"/>
    </location>
</feature>
<dbReference type="RefSeq" id="WP_145263300.1">
    <property type="nucleotide sequence ID" value="NZ_CP036316.1"/>
</dbReference>
<evidence type="ECO:0000256" key="1">
    <source>
        <dbReference type="SAM" id="MobiDB-lite"/>
    </source>
</evidence>
<evidence type="ECO:0000313" key="2">
    <source>
        <dbReference type="EMBL" id="QDT65368.1"/>
    </source>
</evidence>
<protein>
    <recommendedName>
        <fullName evidence="4">Tetratricopeptide repeat protein</fullName>
    </recommendedName>
</protein>
<sequence length="362" mass="39605">MTPYKAFSVPNLGVGVLALMLCLIALNGVSFAQEEETEETFETIAPPSYAEVRLKMLGWLNTLDPAPAKEKLAKAQALWPVAATATVEESARERLKLAMETFAVVNPEVRQLVSDCSWITPAATVLEPEDLPGYDDSPFFATNVATFYGQYLTETRRFDEALYVWEEVELAEAIDPATVLFYRAICEHEILEVKAANRSLTQLLNHTEAVPASYGAVAALMQSELSILEPDSLGEIAGLMKDVERRLDLGRGGQRVQKRHDEIVTKLDKIIEKIEAQSGGGGGGGQGGQQGNSNKSSSPANESRVKGSTAPGEVDEKSSNSRKDWGDLPAREREKAKVDLGKKFPGNYARLIEEFTAKRARE</sequence>
<dbReference type="AlphaFoldDB" id="A0A517TAG6"/>
<feature type="compositionally biased region" description="Basic and acidic residues" evidence="1">
    <location>
        <begin position="314"/>
        <end position="342"/>
    </location>
</feature>
<feature type="compositionally biased region" description="Polar residues" evidence="1">
    <location>
        <begin position="292"/>
        <end position="301"/>
    </location>
</feature>
<dbReference type="OrthoDB" id="276786at2"/>
<evidence type="ECO:0000313" key="3">
    <source>
        <dbReference type="Proteomes" id="UP000319976"/>
    </source>
</evidence>
<name>A0A517TAG6_9PLAN</name>
<keyword evidence="3" id="KW-1185">Reference proteome</keyword>
<dbReference type="KEGG" id="chya:V22_26210"/>
<reference evidence="2 3" key="1">
    <citation type="submission" date="2019-02" db="EMBL/GenBank/DDBJ databases">
        <title>Deep-cultivation of Planctomycetes and their phenomic and genomic characterization uncovers novel biology.</title>
        <authorList>
            <person name="Wiegand S."/>
            <person name="Jogler M."/>
            <person name="Boedeker C."/>
            <person name="Pinto D."/>
            <person name="Vollmers J."/>
            <person name="Rivas-Marin E."/>
            <person name="Kohn T."/>
            <person name="Peeters S.H."/>
            <person name="Heuer A."/>
            <person name="Rast P."/>
            <person name="Oberbeckmann S."/>
            <person name="Bunk B."/>
            <person name="Jeske O."/>
            <person name="Meyerdierks A."/>
            <person name="Storesund J.E."/>
            <person name="Kallscheuer N."/>
            <person name="Luecker S."/>
            <person name="Lage O.M."/>
            <person name="Pohl T."/>
            <person name="Merkel B.J."/>
            <person name="Hornburger P."/>
            <person name="Mueller R.-W."/>
            <person name="Bruemmer F."/>
            <person name="Labrenz M."/>
            <person name="Spormann A.M."/>
            <person name="Op den Camp H."/>
            <person name="Overmann J."/>
            <person name="Amann R."/>
            <person name="Jetten M.S.M."/>
            <person name="Mascher T."/>
            <person name="Medema M.H."/>
            <person name="Devos D.P."/>
            <person name="Kaster A.-K."/>
            <person name="Ovreas L."/>
            <person name="Rohde M."/>
            <person name="Galperin M.Y."/>
            <person name="Jogler C."/>
        </authorList>
    </citation>
    <scope>NUCLEOTIDE SEQUENCE [LARGE SCALE GENOMIC DNA]</scope>
    <source>
        <strain evidence="2 3">V22</strain>
    </source>
</reference>
<feature type="region of interest" description="Disordered" evidence="1">
    <location>
        <begin position="276"/>
        <end position="343"/>
    </location>
</feature>
<dbReference type="Proteomes" id="UP000319976">
    <property type="component" value="Chromosome"/>
</dbReference>
<dbReference type="EMBL" id="CP036316">
    <property type="protein sequence ID" value="QDT65368.1"/>
    <property type="molecule type" value="Genomic_DNA"/>
</dbReference>
<gene>
    <name evidence="2" type="ORF">V22_26210</name>
</gene>
<proteinExistence type="predicted"/>
<organism evidence="2 3">
    <name type="scientific">Calycomorphotria hydatis</name>
    <dbReference type="NCBI Taxonomy" id="2528027"/>
    <lineage>
        <taxon>Bacteria</taxon>
        <taxon>Pseudomonadati</taxon>
        <taxon>Planctomycetota</taxon>
        <taxon>Planctomycetia</taxon>
        <taxon>Planctomycetales</taxon>
        <taxon>Planctomycetaceae</taxon>
        <taxon>Calycomorphotria</taxon>
    </lineage>
</organism>